<organism evidence="11 12">
    <name type="scientific">Candidatus Abzuiibacterium crystallinum</name>
    <dbReference type="NCBI Taxonomy" id="1974748"/>
    <lineage>
        <taxon>Bacteria</taxon>
        <taxon>Pseudomonadati</taxon>
        <taxon>Candidatus Omnitrophota</taxon>
        <taxon>Candidatus Abzuiibacterium</taxon>
    </lineage>
</organism>
<feature type="binding site" evidence="10">
    <location>
        <begin position="202"/>
        <end position="204"/>
    </location>
    <ligand>
        <name>iminosuccinate</name>
        <dbReference type="ChEBI" id="CHEBI:77875"/>
    </ligand>
</feature>
<feature type="binding site" evidence="10">
    <location>
        <position position="266"/>
    </location>
    <ligand>
        <name>[4Fe-4S] cluster</name>
        <dbReference type="ChEBI" id="CHEBI:49883"/>
    </ligand>
</feature>
<dbReference type="InterPro" id="IPR023066">
    <property type="entry name" value="Quinolinate_synth_type2"/>
</dbReference>
<comment type="cofactor">
    <cofactor evidence="10">
        <name>[4Fe-4S] cluster</name>
        <dbReference type="ChEBI" id="CHEBI:49883"/>
    </cofactor>
    <text evidence="10">Binds 1 [4Fe-4S] cluster per subunit.</text>
</comment>
<dbReference type="NCBIfam" id="TIGR00550">
    <property type="entry name" value="nadA"/>
    <property type="match status" value="1"/>
</dbReference>
<comment type="similarity">
    <text evidence="10">Belongs to the quinolinate synthase family. Type 2 subfamily.</text>
</comment>
<dbReference type="InterPro" id="IPR036094">
    <property type="entry name" value="NadA_sf"/>
</dbReference>
<dbReference type="GO" id="GO:0008987">
    <property type="term" value="F:quinolinate synthetase A activity"/>
    <property type="evidence" value="ECO:0007669"/>
    <property type="project" value="UniProtKB-UniRule"/>
</dbReference>
<evidence type="ECO:0000256" key="3">
    <source>
        <dbReference type="ARBA" id="ARBA00022485"/>
    </source>
</evidence>
<keyword evidence="3 10" id="KW-0004">4Fe-4S</keyword>
<feature type="binding site" evidence="10">
    <location>
        <position position="44"/>
    </location>
    <ligand>
        <name>iminosuccinate</name>
        <dbReference type="ChEBI" id="CHEBI:77875"/>
    </ligand>
</feature>
<comment type="function">
    <text evidence="10">Catalyzes the condensation of iminoaspartate with dihydroxyacetone phosphate to form quinolinate.</text>
</comment>
<feature type="binding site" evidence="10">
    <location>
        <position position="89"/>
    </location>
    <ligand>
        <name>[4Fe-4S] cluster</name>
        <dbReference type="ChEBI" id="CHEBI:49883"/>
    </ligand>
</feature>
<feature type="binding site" evidence="10">
    <location>
        <position position="27"/>
    </location>
    <ligand>
        <name>iminosuccinate</name>
        <dbReference type="ChEBI" id="CHEBI:77875"/>
    </ligand>
</feature>
<dbReference type="SUPFAM" id="SSF142754">
    <property type="entry name" value="NadA-like"/>
    <property type="match status" value="1"/>
</dbReference>
<dbReference type="Proteomes" id="UP000230859">
    <property type="component" value="Unassembled WGS sequence"/>
</dbReference>
<comment type="pathway">
    <text evidence="1 10">Cofactor biosynthesis; NAD(+) biosynthesis; quinolinate from iminoaspartate: step 1/1.</text>
</comment>
<keyword evidence="8 10" id="KW-0408">Iron</keyword>
<evidence type="ECO:0000256" key="9">
    <source>
        <dbReference type="ARBA" id="ARBA00023014"/>
    </source>
</evidence>
<dbReference type="NCBIfam" id="NF006878">
    <property type="entry name" value="PRK09375.1-2"/>
    <property type="match status" value="1"/>
</dbReference>
<keyword evidence="4 10" id="KW-0963">Cytoplasm</keyword>
<evidence type="ECO:0000313" key="12">
    <source>
        <dbReference type="Proteomes" id="UP000230859"/>
    </source>
</evidence>
<dbReference type="HAMAP" id="MF_00568">
    <property type="entry name" value="NadA_type2"/>
    <property type="match status" value="1"/>
</dbReference>
<dbReference type="GO" id="GO:0034628">
    <property type="term" value="P:'de novo' NAD+ biosynthetic process from L-aspartate"/>
    <property type="evidence" value="ECO:0007669"/>
    <property type="project" value="TreeGrafter"/>
</dbReference>
<sequence length="316" mass="35683">MPKQIFNTIQDEIQALKRERNAVILAHNYQIGDIQDIADFTGDSLRLSQMAAKTTAEVIVFCGVHFMAETASILSPEKTVLIPDINAGCSLSGMVTPEQVRAWKKEHPNGVVVTYVNTSAAVKAESDYCCTSSNAVKVVEHIPADKDILFVPDFYLGNYVKQRTGRDNITIWKGYCHVHMMISPGKIDQLREDHPQAEFLMHPECSCMTKYMDQADQVLSTEEMVRYSKESNREEFVVATETGILHKMRKENPDKQFIPAAENAICGYMKMNTLEKIVLALEKMQYEVKVPQAIAEKALIPIQRMLDISYQTQLIS</sequence>
<name>A0A2H0LQG2_9BACT</name>
<dbReference type="AlphaFoldDB" id="A0A2H0LQG2"/>
<feature type="binding site" evidence="10">
    <location>
        <position position="132"/>
    </location>
    <ligand>
        <name>iminosuccinate</name>
        <dbReference type="ChEBI" id="CHEBI:77875"/>
    </ligand>
</feature>
<accession>A0A2H0LQG2</accession>
<dbReference type="PANTHER" id="PTHR30573:SF0">
    <property type="entry name" value="QUINOLINATE SYNTHASE, CHLOROPLASTIC"/>
    <property type="match status" value="1"/>
</dbReference>
<keyword evidence="9 10" id="KW-0411">Iron-sulfur</keyword>
<feature type="binding site" evidence="10">
    <location>
        <begin position="115"/>
        <end position="117"/>
    </location>
    <ligand>
        <name>iminosuccinate</name>
        <dbReference type="ChEBI" id="CHEBI:77875"/>
    </ligand>
</feature>
<dbReference type="EMBL" id="PCVY01000062">
    <property type="protein sequence ID" value="PIQ85735.1"/>
    <property type="molecule type" value="Genomic_DNA"/>
</dbReference>
<keyword evidence="7 10" id="KW-0479">Metal-binding</keyword>
<proteinExistence type="inferred from homology"/>
<evidence type="ECO:0000256" key="1">
    <source>
        <dbReference type="ARBA" id="ARBA00005065"/>
    </source>
</evidence>
<dbReference type="Pfam" id="PF02445">
    <property type="entry name" value="NadA"/>
    <property type="match status" value="1"/>
</dbReference>
<keyword evidence="6 10" id="KW-0808">Transferase</keyword>
<evidence type="ECO:0000313" key="11">
    <source>
        <dbReference type="EMBL" id="PIQ85735.1"/>
    </source>
</evidence>
<dbReference type="NCBIfam" id="NF006879">
    <property type="entry name" value="PRK09375.1-4"/>
    <property type="match status" value="1"/>
</dbReference>
<gene>
    <name evidence="10" type="primary">nadA</name>
    <name evidence="11" type="ORF">COV74_07500</name>
</gene>
<protein>
    <recommendedName>
        <fullName evidence="2 10">Quinolinate synthase</fullName>
        <ecNumber evidence="2 10">2.5.1.72</ecNumber>
    </recommendedName>
</protein>
<comment type="caution">
    <text evidence="11">The sequence shown here is derived from an EMBL/GenBank/DDBJ whole genome shotgun (WGS) entry which is preliminary data.</text>
</comment>
<dbReference type="GO" id="GO:0005737">
    <property type="term" value="C:cytoplasm"/>
    <property type="evidence" value="ECO:0007669"/>
    <property type="project" value="UniProtKB-SubCell"/>
</dbReference>
<evidence type="ECO:0000256" key="10">
    <source>
        <dbReference type="HAMAP-Rule" id="MF_00568"/>
    </source>
</evidence>
<dbReference type="GO" id="GO:0051539">
    <property type="term" value="F:4 iron, 4 sulfur cluster binding"/>
    <property type="evidence" value="ECO:0007669"/>
    <property type="project" value="UniProtKB-KW"/>
</dbReference>
<evidence type="ECO:0000256" key="8">
    <source>
        <dbReference type="ARBA" id="ARBA00023004"/>
    </source>
</evidence>
<comment type="subcellular location">
    <subcellularLocation>
        <location evidence="10">Cytoplasm</location>
    </subcellularLocation>
</comment>
<reference evidence="11 12" key="1">
    <citation type="submission" date="2017-09" db="EMBL/GenBank/DDBJ databases">
        <title>Depth-based differentiation of microbial function through sediment-hosted aquifers and enrichment of novel symbionts in the deep terrestrial subsurface.</title>
        <authorList>
            <person name="Probst A.J."/>
            <person name="Ladd B."/>
            <person name="Jarett J.K."/>
            <person name="Geller-Mcgrath D.E."/>
            <person name="Sieber C.M."/>
            <person name="Emerson J.B."/>
            <person name="Anantharaman K."/>
            <person name="Thomas B.C."/>
            <person name="Malmstrom R."/>
            <person name="Stieglmeier M."/>
            <person name="Klingl A."/>
            <person name="Woyke T."/>
            <person name="Ryan C.M."/>
            <person name="Banfield J.F."/>
        </authorList>
    </citation>
    <scope>NUCLEOTIDE SEQUENCE [LARGE SCALE GENOMIC DNA]</scope>
    <source>
        <strain evidence="11">CG11_big_fil_rev_8_21_14_0_20_45_26</strain>
    </source>
</reference>
<evidence type="ECO:0000256" key="2">
    <source>
        <dbReference type="ARBA" id="ARBA00012669"/>
    </source>
</evidence>
<dbReference type="FunFam" id="3.40.50.10800:FF:000003">
    <property type="entry name" value="Quinolinate synthase A"/>
    <property type="match status" value="1"/>
</dbReference>
<dbReference type="InterPro" id="IPR003473">
    <property type="entry name" value="NadA"/>
</dbReference>
<dbReference type="GO" id="GO:0046872">
    <property type="term" value="F:metal ion binding"/>
    <property type="evidence" value="ECO:0007669"/>
    <property type="project" value="UniProtKB-KW"/>
</dbReference>
<evidence type="ECO:0000256" key="7">
    <source>
        <dbReference type="ARBA" id="ARBA00022723"/>
    </source>
</evidence>
<comment type="catalytic activity">
    <reaction evidence="10">
        <text>iminosuccinate + dihydroxyacetone phosphate = quinolinate + phosphate + 2 H2O + H(+)</text>
        <dbReference type="Rhea" id="RHEA:25888"/>
        <dbReference type="ChEBI" id="CHEBI:15377"/>
        <dbReference type="ChEBI" id="CHEBI:15378"/>
        <dbReference type="ChEBI" id="CHEBI:29959"/>
        <dbReference type="ChEBI" id="CHEBI:43474"/>
        <dbReference type="ChEBI" id="CHEBI:57642"/>
        <dbReference type="ChEBI" id="CHEBI:77875"/>
        <dbReference type="EC" id="2.5.1.72"/>
    </reaction>
</comment>
<dbReference type="EC" id="2.5.1.72" evidence="2 10"/>
<feature type="binding site" evidence="10">
    <location>
        <position position="176"/>
    </location>
    <ligand>
        <name>[4Fe-4S] cluster</name>
        <dbReference type="ChEBI" id="CHEBI:49883"/>
    </ligand>
</feature>
<dbReference type="Gene3D" id="3.40.50.10800">
    <property type="entry name" value="NadA-like"/>
    <property type="match status" value="3"/>
</dbReference>
<keyword evidence="5 10" id="KW-0662">Pyridine nucleotide biosynthesis</keyword>
<dbReference type="PANTHER" id="PTHR30573">
    <property type="entry name" value="QUINOLINATE SYNTHETASE A"/>
    <property type="match status" value="1"/>
</dbReference>
<dbReference type="UniPathway" id="UPA00253">
    <property type="reaction ID" value="UER00327"/>
</dbReference>
<evidence type="ECO:0000256" key="5">
    <source>
        <dbReference type="ARBA" id="ARBA00022642"/>
    </source>
</evidence>
<feature type="binding site" evidence="10">
    <location>
        <position position="221"/>
    </location>
    <ligand>
        <name>iminosuccinate</name>
        <dbReference type="ChEBI" id="CHEBI:77875"/>
    </ligand>
</feature>
<evidence type="ECO:0000256" key="4">
    <source>
        <dbReference type="ARBA" id="ARBA00022490"/>
    </source>
</evidence>
<evidence type="ECO:0000256" key="6">
    <source>
        <dbReference type="ARBA" id="ARBA00022679"/>
    </source>
</evidence>